<sequence>MASVYMLAEYAAELRRHREAAPAVASRAPVYGELPLFPYTENVSFSVHGERPFFLRLRRMSLLSVFFRTRRITPFFLMWRMTAFIVYEELRLFPYTENGPLFPARAGRVHPRRGDAQRVGRAGGRAGGQAGGRPGSTWGAAPPSSWSAPPPPPWPPARGRRGAQSAQLLSWPPPPVHPRRPPSRQAPRRPVSPRRHRPSLSPPPALYRETSFTPLVGAVRKPLQRVLLVAAGTRVTALRAVMGR</sequence>
<protein>
    <submittedName>
        <fullName evidence="1">Uncharacterized protein</fullName>
    </submittedName>
</protein>
<reference evidence="1" key="1">
    <citation type="submission" date="2019-11" db="EMBL/GenBank/DDBJ databases">
        <title>Nori genome reveals adaptations in red seaweeds to the harsh intertidal environment.</title>
        <authorList>
            <person name="Wang D."/>
            <person name="Mao Y."/>
        </authorList>
    </citation>
    <scope>NUCLEOTIDE SEQUENCE</scope>
    <source>
        <tissue evidence="1">Gametophyte</tissue>
    </source>
</reference>
<keyword evidence="2" id="KW-1185">Reference proteome</keyword>
<evidence type="ECO:0000313" key="2">
    <source>
        <dbReference type="Proteomes" id="UP000798662"/>
    </source>
</evidence>
<proteinExistence type="predicted"/>
<comment type="caution">
    <text evidence="1">The sequence shown here is derived from an EMBL/GenBank/DDBJ whole genome shotgun (WGS) entry which is preliminary data.</text>
</comment>
<evidence type="ECO:0000313" key="1">
    <source>
        <dbReference type="EMBL" id="KAK1864378.1"/>
    </source>
</evidence>
<dbReference type="Proteomes" id="UP000798662">
    <property type="component" value="Chromosome 2"/>
</dbReference>
<gene>
    <name evidence="1" type="ORF">I4F81_006926</name>
</gene>
<dbReference type="EMBL" id="CM020619">
    <property type="protein sequence ID" value="KAK1864378.1"/>
    <property type="molecule type" value="Genomic_DNA"/>
</dbReference>
<name>A0ACC3C3L9_PYRYE</name>
<accession>A0ACC3C3L9</accession>
<organism evidence="1 2">
    <name type="scientific">Pyropia yezoensis</name>
    <name type="common">Susabi-nori</name>
    <name type="synonym">Porphyra yezoensis</name>
    <dbReference type="NCBI Taxonomy" id="2788"/>
    <lineage>
        <taxon>Eukaryota</taxon>
        <taxon>Rhodophyta</taxon>
        <taxon>Bangiophyceae</taxon>
        <taxon>Bangiales</taxon>
        <taxon>Bangiaceae</taxon>
        <taxon>Pyropia</taxon>
    </lineage>
</organism>